<gene>
    <name evidence="1" type="ORF">M622_19420</name>
</gene>
<reference evidence="1 2" key="1">
    <citation type="submission" date="2013-06" db="EMBL/GenBank/DDBJ databases">
        <title>Draft genome sequence of Thauera terpenica.</title>
        <authorList>
            <person name="Liu B."/>
            <person name="Frostegard A.H."/>
            <person name="Shapleigh J.P."/>
        </authorList>
    </citation>
    <scope>NUCLEOTIDE SEQUENCE [LARGE SCALE GENOMIC DNA]</scope>
    <source>
        <strain evidence="1 2">58Eu</strain>
    </source>
</reference>
<dbReference type="PATRIC" id="fig|1348657.5.peg.3693"/>
<organism evidence="1 2">
    <name type="scientific">Thauera terpenica 58Eu</name>
    <dbReference type="NCBI Taxonomy" id="1348657"/>
    <lineage>
        <taxon>Bacteria</taxon>
        <taxon>Pseudomonadati</taxon>
        <taxon>Pseudomonadota</taxon>
        <taxon>Betaproteobacteria</taxon>
        <taxon>Rhodocyclales</taxon>
        <taxon>Zoogloeaceae</taxon>
        <taxon>Thauera</taxon>
    </lineage>
</organism>
<dbReference type="Pfam" id="PF17383">
    <property type="entry name" value="kleA_kleC"/>
    <property type="match status" value="1"/>
</dbReference>
<dbReference type="AlphaFoldDB" id="T0AT13"/>
<dbReference type="RefSeq" id="WP_021251073.1">
    <property type="nucleotide sequence ID" value="NZ_ATJV01000120.1"/>
</dbReference>
<dbReference type="Proteomes" id="UP000015455">
    <property type="component" value="Unassembled WGS sequence"/>
</dbReference>
<evidence type="ECO:0000313" key="1">
    <source>
        <dbReference type="EMBL" id="EPZ13818.1"/>
    </source>
</evidence>
<name>T0AT13_9RHOO</name>
<comment type="caution">
    <text evidence="1">The sequence shown here is derived from an EMBL/GenBank/DDBJ whole genome shotgun (WGS) entry which is preliminary data.</text>
</comment>
<proteinExistence type="predicted"/>
<evidence type="ECO:0000313" key="2">
    <source>
        <dbReference type="Proteomes" id="UP000015455"/>
    </source>
</evidence>
<sequence>MDDFQTVMKWVTLLPEVGTPILNDCEAISGLVREAAELERQVSAKRGEA</sequence>
<keyword evidence="2" id="KW-1185">Reference proteome</keyword>
<accession>T0AT13</accession>
<dbReference type="InterPro" id="IPR035338">
    <property type="entry name" value="KleA/KleC-like"/>
</dbReference>
<protein>
    <submittedName>
        <fullName evidence="1">Uncharacterized protein</fullName>
    </submittedName>
</protein>
<dbReference type="EMBL" id="ATJV01000120">
    <property type="protein sequence ID" value="EPZ13818.1"/>
    <property type="molecule type" value="Genomic_DNA"/>
</dbReference>